<dbReference type="RefSeq" id="WP_015750275.1">
    <property type="nucleotide sequence ID" value="NC_013235.1"/>
</dbReference>
<gene>
    <name evidence="2" type="ordered locus">Namu_5202</name>
</gene>
<keyword evidence="3" id="KW-1185">Reference proteome</keyword>
<evidence type="ECO:0000256" key="1">
    <source>
        <dbReference type="SAM" id="Phobius"/>
    </source>
</evidence>
<reference evidence="3" key="1">
    <citation type="submission" date="2009-09" db="EMBL/GenBank/DDBJ databases">
        <title>The complete genome of Nakamurella multipartita DSM 44233.</title>
        <authorList>
            <consortium name="US DOE Joint Genome Institute (JGI-PGF)"/>
            <person name="Lucas S."/>
            <person name="Copeland A."/>
            <person name="Lapidus A."/>
            <person name="Glavina del Rio T."/>
            <person name="Dalin E."/>
            <person name="Tice H."/>
            <person name="Bruce D."/>
            <person name="Goodwin L."/>
            <person name="Pitluck S."/>
            <person name="Kyrpides N."/>
            <person name="Mavromatis K."/>
            <person name="Ivanova N."/>
            <person name="Ovchinnikova G."/>
            <person name="Sims D."/>
            <person name="Meincke L."/>
            <person name="Brettin T."/>
            <person name="Detter J.C."/>
            <person name="Han C."/>
            <person name="Larimer F."/>
            <person name="Land M."/>
            <person name="Hauser L."/>
            <person name="Markowitz V."/>
            <person name="Cheng J.-F."/>
            <person name="Hugenholtz P."/>
            <person name="Woyke T."/>
            <person name="Wu D."/>
            <person name="Klenk H.-P."/>
            <person name="Eisen J.A."/>
        </authorList>
    </citation>
    <scope>NUCLEOTIDE SEQUENCE [LARGE SCALE GENOMIC DNA]</scope>
    <source>
        <strain evidence="3">ATCC 700099 / DSM 44233 / CIP 104796 / JCM 9543 / NBRC 105858 / Y-104</strain>
    </source>
</reference>
<keyword evidence="1" id="KW-0812">Transmembrane</keyword>
<accession>C8XC74</accession>
<keyword evidence="1" id="KW-0472">Membrane</keyword>
<evidence type="ECO:0000313" key="3">
    <source>
        <dbReference type="Proteomes" id="UP000002218"/>
    </source>
</evidence>
<proteinExistence type="predicted"/>
<feature type="transmembrane region" description="Helical" evidence="1">
    <location>
        <begin position="6"/>
        <end position="28"/>
    </location>
</feature>
<dbReference type="AlphaFoldDB" id="C8XC74"/>
<evidence type="ECO:0000313" key="2">
    <source>
        <dbReference type="EMBL" id="ACV81468.1"/>
    </source>
</evidence>
<dbReference type="Proteomes" id="UP000002218">
    <property type="component" value="Chromosome"/>
</dbReference>
<sequence>MSQTLVAYRALLFVIALAFTIGGIVLLVQGRQRRWGGVAMTVCALNLVGGLLLLFMAFTLP</sequence>
<dbReference type="HOGENOM" id="CLU_2917812_0_0_11"/>
<reference evidence="2 3" key="2">
    <citation type="journal article" date="2010" name="Stand. Genomic Sci.">
        <title>Complete genome sequence of Nakamurella multipartita type strain (Y-104).</title>
        <authorList>
            <person name="Tice H."/>
            <person name="Mayilraj S."/>
            <person name="Sims D."/>
            <person name="Lapidus A."/>
            <person name="Nolan M."/>
            <person name="Lucas S."/>
            <person name="Glavina Del Rio T."/>
            <person name="Copeland A."/>
            <person name="Cheng J.F."/>
            <person name="Meincke L."/>
            <person name="Bruce D."/>
            <person name="Goodwin L."/>
            <person name="Pitluck S."/>
            <person name="Ivanova N."/>
            <person name="Mavromatis K."/>
            <person name="Ovchinnikova G."/>
            <person name="Pati A."/>
            <person name="Chen A."/>
            <person name="Palaniappan K."/>
            <person name="Land M."/>
            <person name="Hauser L."/>
            <person name="Chang Y.J."/>
            <person name="Jeffries C.D."/>
            <person name="Detter J.C."/>
            <person name="Brettin T."/>
            <person name="Rohde M."/>
            <person name="Goker M."/>
            <person name="Bristow J."/>
            <person name="Eisen J.A."/>
            <person name="Markowitz V."/>
            <person name="Hugenholtz P."/>
            <person name="Kyrpides N.C."/>
            <person name="Klenk H.P."/>
            <person name="Chen F."/>
        </authorList>
    </citation>
    <scope>NUCLEOTIDE SEQUENCE [LARGE SCALE GENOMIC DNA]</scope>
    <source>
        <strain evidence="3">ATCC 700099 / DSM 44233 / CIP 104796 / JCM 9543 / NBRC 105858 / Y-104</strain>
    </source>
</reference>
<keyword evidence="1" id="KW-1133">Transmembrane helix</keyword>
<protein>
    <submittedName>
        <fullName evidence="2">Uncharacterized protein</fullName>
    </submittedName>
</protein>
<organism evidence="2 3">
    <name type="scientific">Nakamurella multipartita (strain ATCC 700099 / DSM 44233 / CIP 104796 / JCM 9543 / NBRC 105858 / Y-104)</name>
    <name type="common">Microsphaera multipartita</name>
    <dbReference type="NCBI Taxonomy" id="479431"/>
    <lineage>
        <taxon>Bacteria</taxon>
        <taxon>Bacillati</taxon>
        <taxon>Actinomycetota</taxon>
        <taxon>Actinomycetes</taxon>
        <taxon>Nakamurellales</taxon>
        <taxon>Nakamurellaceae</taxon>
        <taxon>Nakamurella</taxon>
    </lineage>
</organism>
<dbReference type="InParanoid" id="C8XC74"/>
<feature type="transmembrane region" description="Helical" evidence="1">
    <location>
        <begin position="35"/>
        <end position="58"/>
    </location>
</feature>
<dbReference type="EMBL" id="CP001737">
    <property type="protein sequence ID" value="ACV81468.1"/>
    <property type="molecule type" value="Genomic_DNA"/>
</dbReference>
<dbReference type="KEGG" id="nml:Namu_5202"/>
<name>C8XC74_NAKMY</name>